<evidence type="ECO:0000256" key="6">
    <source>
        <dbReference type="RuleBase" id="RU365068"/>
    </source>
</evidence>
<dbReference type="InterPro" id="IPR000504">
    <property type="entry name" value="RRM_dom"/>
</dbReference>
<keyword evidence="1 6" id="KW-0547">Nucleotide-binding</keyword>
<dbReference type="CDD" id="cd12306">
    <property type="entry name" value="RRM_II_PABPs"/>
    <property type="match status" value="1"/>
</dbReference>
<keyword evidence="2 6" id="KW-0378">Hydrolase</keyword>
<dbReference type="EMBL" id="CAJMXA010003890">
    <property type="protein sequence ID" value="CAE6524029.1"/>
    <property type="molecule type" value="Genomic_DNA"/>
</dbReference>
<evidence type="ECO:0000256" key="5">
    <source>
        <dbReference type="PROSITE-ProRule" id="PRU00176"/>
    </source>
</evidence>
<dbReference type="Gene3D" id="3.40.50.300">
    <property type="entry name" value="P-loop containing nucleotide triphosphate hydrolases"/>
    <property type="match status" value="2"/>
</dbReference>
<comment type="catalytic activity">
    <reaction evidence="6">
        <text>ATP + H2O = ADP + phosphate + H(+)</text>
        <dbReference type="Rhea" id="RHEA:13065"/>
        <dbReference type="ChEBI" id="CHEBI:15377"/>
        <dbReference type="ChEBI" id="CHEBI:15378"/>
        <dbReference type="ChEBI" id="CHEBI:30616"/>
        <dbReference type="ChEBI" id="CHEBI:43474"/>
        <dbReference type="ChEBI" id="CHEBI:456216"/>
        <dbReference type="EC" id="3.6.4.13"/>
    </reaction>
</comment>
<comment type="similarity">
    <text evidence="6">Belongs to the DEAD box helicase family.</text>
</comment>
<feature type="domain" description="Helicase C-terminal" evidence="10">
    <location>
        <begin position="841"/>
        <end position="1000"/>
    </location>
</feature>
<dbReference type="SUPFAM" id="SSF52540">
    <property type="entry name" value="P-loop containing nucleoside triphosphate hydrolases"/>
    <property type="match status" value="2"/>
</dbReference>
<evidence type="ECO:0000259" key="8">
    <source>
        <dbReference type="PROSITE" id="PS50102"/>
    </source>
</evidence>
<dbReference type="Pfam" id="PF00271">
    <property type="entry name" value="Helicase_C"/>
    <property type="match status" value="1"/>
</dbReference>
<keyword evidence="6" id="KW-0347">Helicase</keyword>
<dbReference type="Gene3D" id="3.30.70.330">
    <property type="match status" value="1"/>
</dbReference>
<evidence type="ECO:0000256" key="7">
    <source>
        <dbReference type="SAM" id="MobiDB-lite"/>
    </source>
</evidence>
<feature type="compositionally biased region" description="Acidic residues" evidence="7">
    <location>
        <begin position="190"/>
        <end position="200"/>
    </location>
</feature>
<organism evidence="11 12">
    <name type="scientific">Rhizoctonia solani</name>
    <dbReference type="NCBI Taxonomy" id="456999"/>
    <lineage>
        <taxon>Eukaryota</taxon>
        <taxon>Fungi</taxon>
        <taxon>Dikarya</taxon>
        <taxon>Basidiomycota</taxon>
        <taxon>Agaricomycotina</taxon>
        <taxon>Agaricomycetes</taxon>
        <taxon>Cantharellales</taxon>
        <taxon>Ceratobasidiaceae</taxon>
        <taxon>Rhizoctonia</taxon>
    </lineage>
</organism>
<evidence type="ECO:0000256" key="3">
    <source>
        <dbReference type="ARBA" id="ARBA00022840"/>
    </source>
</evidence>
<feature type="region of interest" description="Disordered" evidence="7">
    <location>
        <begin position="456"/>
        <end position="479"/>
    </location>
</feature>
<dbReference type="AlphaFoldDB" id="A0A8H3HEK2"/>
<dbReference type="InterPro" id="IPR014001">
    <property type="entry name" value="Helicase_ATP-bd"/>
</dbReference>
<dbReference type="InterPro" id="IPR027417">
    <property type="entry name" value="P-loop_NTPase"/>
</dbReference>
<evidence type="ECO:0000256" key="2">
    <source>
        <dbReference type="ARBA" id="ARBA00022801"/>
    </source>
</evidence>
<feature type="region of interest" description="Disordered" evidence="7">
    <location>
        <begin position="1"/>
        <end position="21"/>
    </location>
</feature>
<dbReference type="PROSITE" id="PS50102">
    <property type="entry name" value="RRM"/>
    <property type="match status" value="1"/>
</dbReference>
<feature type="region of interest" description="Disordered" evidence="7">
    <location>
        <begin position="173"/>
        <end position="200"/>
    </location>
</feature>
<dbReference type="InterPro" id="IPR012677">
    <property type="entry name" value="Nucleotide-bd_a/b_plait_sf"/>
</dbReference>
<dbReference type="PANTHER" id="PTHR24031">
    <property type="entry name" value="RNA HELICASE"/>
    <property type="match status" value="1"/>
</dbReference>
<evidence type="ECO:0000259" key="9">
    <source>
        <dbReference type="PROSITE" id="PS51192"/>
    </source>
</evidence>
<protein>
    <recommendedName>
        <fullName evidence="6">ATP-dependent RNA helicase</fullName>
        <ecNumber evidence="6">3.6.4.13</ecNumber>
    </recommendedName>
</protein>
<dbReference type="EC" id="3.6.4.13" evidence="6"/>
<dbReference type="InterPro" id="IPR035979">
    <property type="entry name" value="RBD_domain_sf"/>
</dbReference>
<dbReference type="PROSITE" id="PS51194">
    <property type="entry name" value="HELICASE_CTER"/>
    <property type="match status" value="1"/>
</dbReference>
<evidence type="ECO:0000256" key="1">
    <source>
        <dbReference type="ARBA" id="ARBA00022741"/>
    </source>
</evidence>
<evidence type="ECO:0000313" key="12">
    <source>
        <dbReference type="Proteomes" id="UP000663853"/>
    </source>
</evidence>
<name>A0A8H3HEK2_9AGAM</name>
<dbReference type="SMART" id="SM00360">
    <property type="entry name" value="RRM"/>
    <property type="match status" value="1"/>
</dbReference>
<dbReference type="GO" id="GO:0003723">
    <property type="term" value="F:RNA binding"/>
    <property type="evidence" value="ECO:0007669"/>
    <property type="project" value="UniProtKB-UniRule"/>
</dbReference>
<evidence type="ECO:0000259" key="10">
    <source>
        <dbReference type="PROSITE" id="PS51194"/>
    </source>
</evidence>
<dbReference type="PROSITE" id="PS51192">
    <property type="entry name" value="HELICASE_ATP_BIND_1"/>
    <property type="match status" value="1"/>
</dbReference>
<dbReference type="GO" id="GO:0016787">
    <property type="term" value="F:hydrolase activity"/>
    <property type="evidence" value="ECO:0007669"/>
    <property type="project" value="UniProtKB-KW"/>
</dbReference>
<comment type="function">
    <text evidence="6">RNA helicase.</text>
</comment>
<dbReference type="InterPro" id="IPR011545">
    <property type="entry name" value="DEAD/DEAH_box_helicase_dom"/>
</dbReference>
<dbReference type="GO" id="GO:0005524">
    <property type="term" value="F:ATP binding"/>
    <property type="evidence" value="ECO:0007669"/>
    <property type="project" value="UniProtKB-UniRule"/>
</dbReference>
<feature type="compositionally biased region" description="Gly residues" evidence="7">
    <location>
        <begin position="42"/>
        <end position="56"/>
    </location>
</feature>
<gene>
    <name evidence="11" type="ORF">RDB_LOCUS155183</name>
</gene>
<feature type="domain" description="Helicase ATP-binding" evidence="9">
    <location>
        <begin position="546"/>
        <end position="769"/>
    </location>
</feature>
<feature type="domain" description="RRM" evidence="8">
    <location>
        <begin position="69"/>
        <end position="146"/>
    </location>
</feature>
<dbReference type="GO" id="GO:0003724">
    <property type="term" value="F:RNA helicase activity"/>
    <property type="evidence" value="ECO:0007669"/>
    <property type="project" value="UniProtKB-EC"/>
</dbReference>
<accession>A0A8H3HEK2</accession>
<dbReference type="Pfam" id="PF00270">
    <property type="entry name" value="DEAD"/>
    <property type="match status" value="1"/>
</dbReference>
<reference evidence="11" key="1">
    <citation type="submission" date="2021-01" db="EMBL/GenBank/DDBJ databases">
        <authorList>
            <person name="Kaushik A."/>
        </authorList>
    </citation>
    <scope>NUCLEOTIDE SEQUENCE</scope>
    <source>
        <strain evidence="11">AG6-10EEA</strain>
    </source>
</reference>
<sequence>MSEIEKEIAALGSGDEDEELEQMKARVREMEAEAEKLRTMTGGSGPGSVGSGGDLGGEGEETTEMVDARSVYVGNVDYGATPEELQAHFQAVGTINRITILCDKFTGHPKGFAYVEFAEPAHVQAAEVLNDSLFRGRPIKVTAKRTNIPAVLSWRYRRSWGYWFTTFGPHPWPGSEPDPLDGEHGQYGAELDDNDDDDDEPWGLVAGPGTGCNEQPLFAILAIWTGPARVSGTIEWKHVAPASVAHWDIDPAPNGPTEVLTPTAKSGSVSSSSPPQDYLSANFGQYSIQNTRSDERPLSNLAVTFRSETISPASSVRSIGPDAASFDAHAKASPFLNDILDRLIRCEYANRDIHEELRRIADNVAFLVERRDSPGHPLAQSQSDELKQLNQRVSALTASVSQLMAIQTQSHLQNMNAGFSGAPSPVTPQLNLLDSPQSHMNRQPPRGPMPVRTWSSGSIDPGRGLAPDSAIRGPDKRRSVTSLIRRDSASALDVLAGETNWGGGSPRNETGPVISKWEHLPLAPELLRSIAKYGVGPPNKIQQRALPFLLRGSDIIAQAPPTQERIAAYVIPAIHVALTSLIGKPPNRGPLVVIISTTVDQATQAQRMIRDLGGPVGVRSALGVGTGGDVVQELRLLQQNIPHILCGTPQKLHSLFTAPGGLYGGEVRLLVLDEVDQLIARNLHDFVYTIVRLFPAPRGRPLGSPAVGPSTFSPFENNPGGNRFSRMASPIPPPDTPGTIERQTALFSNTVPQDVLNLANAIQLREPVRVLVRRDGGATHADTSNSSRGLRQFYLYLAFTAGGARFEAPPSTPGGGLGIIGSGRGGASAESAQAREWKLDALADLLEDVDVTQAIVHVGGMVSLESVAFKLASRGIEVVPLHGEMNSTAKLTTLNKFRGSSPNGTTNGARQPMRVLVVYDVPVKAPDVFQVPLVVNYDLPKAVEEYAHRVAPAISSSYSRAGVVVNFVTATGGDVEMLRSIECFYKIKCPEVPMSLRDVL</sequence>
<evidence type="ECO:0000313" key="11">
    <source>
        <dbReference type="EMBL" id="CAE6524029.1"/>
    </source>
</evidence>
<dbReference type="Proteomes" id="UP000663853">
    <property type="component" value="Unassembled WGS sequence"/>
</dbReference>
<dbReference type="SMART" id="SM00487">
    <property type="entry name" value="DEXDc"/>
    <property type="match status" value="1"/>
</dbReference>
<dbReference type="SUPFAM" id="SSF54928">
    <property type="entry name" value="RNA-binding domain, RBD"/>
    <property type="match status" value="1"/>
</dbReference>
<keyword evidence="3 6" id="KW-0067">ATP-binding</keyword>
<keyword evidence="4 5" id="KW-0694">RNA-binding</keyword>
<dbReference type="Pfam" id="PF00076">
    <property type="entry name" value="RRM_1"/>
    <property type="match status" value="1"/>
</dbReference>
<feature type="region of interest" description="Disordered" evidence="7">
    <location>
        <begin position="37"/>
        <end position="60"/>
    </location>
</feature>
<evidence type="ECO:0000256" key="4">
    <source>
        <dbReference type="ARBA" id="ARBA00022884"/>
    </source>
</evidence>
<proteinExistence type="inferred from homology"/>
<comment type="domain">
    <text evidence="6">The Q motif is unique to and characteristic of the DEAD box family of RNA helicases and controls ATP binding and hydrolysis.</text>
</comment>
<dbReference type="InterPro" id="IPR001650">
    <property type="entry name" value="Helicase_C-like"/>
</dbReference>
<comment type="caution">
    <text evidence="11">The sequence shown here is derived from an EMBL/GenBank/DDBJ whole genome shotgun (WGS) entry which is preliminary data.</text>
</comment>